<dbReference type="Pfam" id="PF05013">
    <property type="entry name" value="FGase"/>
    <property type="match status" value="1"/>
</dbReference>
<dbReference type="InterPro" id="IPR011227">
    <property type="entry name" value="UCP029730"/>
</dbReference>
<organism evidence="1 2">
    <name type="scientific">Meridianimarinicoccus roseus</name>
    <dbReference type="NCBI Taxonomy" id="2072018"/>
    <lineage>
        <taxon>Bacteria</taxon>
        <taxon>Pseudomonadati</taxon>
        <taxon>Pseudomonadota</taxon>
        <taxon>Alphaproteobacteria</taxon>
        <taxon>Rhodobacterales</taxon>
        <taxon>Paracoccaceae</taxon>
        <taxon>Meridianimarinicoccus</taxon>
    </lineage>
</organism>
<dbReference type="OrthoDB" id="9815326at2"/>
<dbReference type="GO" id="GO:0016787">
    <property type="term" value="F:hydrolase activity"/>
    <property type="evidence" value="ECO:0007669"/>
    <property type="project" value="UniProtKB-KW"/>
</dbReference>
<sequence length="260" mass="27694">MRFSPSRSDNDFGPAVAVSNPGGRAPIVLVCEHASRTIPPALDGLGLGPVAAQSHVAWDIGALDLARGLSERLDAPLVAGRLSRLVYDCNRPPEAHDAIPARSEVFEIPGNQDLPQAERARRTALVYEPFHDALATLLAARTRPTVLVTVHSFTPVYNGTPRDVELGLLHGDDDRLARSMLVHTGQTGWLCALNAPYGPQDGVLHTLDRHAAPQGMLNVMIELRNDLIRDQQGVGAAVVRLSALLGTALADLGVTEQGSA</sequence>
<dbReference type="SUPFAM" id="SSF53187">
    <property type="entry name" value="Zn-dependent exopeptidases"/>
    <property type="match status" value="1"/>
</dbReference>
<name>A0A2V2LN69_9RHOB</name>
<dbReference type="AlphaFoldDB" id="A0A2V2LN69"/>
<keyword evidence="1" id="KW-0378">Hydrolase</keyword>
<protein>
    <submittedName>
        <fullName evidence="1">N-formylglutamate amidohydrolase</fullName>
    </submittedName>
</protein>
<accession>A0A2V2LN69</accession>
<comment type="caution">
    <text evidence="1">The sequence shown here is derived from an EMBL/GenBank/DDBJ whole genome shotgun (WGS) entry which is preliminary data.</text>
</comment>
<dbReference type="RefSeq" id="WP_109809779.1">
    <property type="nucleotide sequence ID" value="NZ_QGKU01000003.1"/>
</dbReference>
<dbReference type="PIRSF" id="PIRSF029730">
    <property type="entry name" value="UCP029730"/>
    <property type="match status" value="1"/>
</dbReference>
<dbReference type="EMBL" id="QGKU01000003">
    <property type="protein sequence ID" value="PWR04477.1"/>
    <property type="molecule type" value="Genomic_DNA"/>
</dbReference>
<dbReference type="InterPro" id="IPR007709">
    <property type="entry name" value="N-FG_amidohydro"/>
</dbReference>
<evidence type="ECO:0000313" key="1">
    <source>
        <dbReference type="EMBL" id="PWR04477.1"/>
    </source>
</evidence>
<dbReference type="Gene3D" id="3.40.630.40">
    <property type="entry name" value="Zn-dependent exopeptidases"/>
    <property type="match status" value="1"/>
</dbReference>
<reference evidence="1 2" key="1">
    <citation type="submission" date="2018-05" db="EMBL/GenBank/DDBJ databases">
        <title>Rhodobacteraceae gen. nov., sp. nov. isolated from sea water.</title>
        <authorList>
            <person name="Ren Y."/>
        </authorList>
    </citation>
    <scope>NUCLEOTIDE SEQUENCE [LARGE SCALE GENOMIC DNA]</scope>
    <source>
        <strain evidence="1 2">TG-679</strain>
    </source>
</reference>
<proteinExistence type="predicted"/>
<evidence type="ECO:0000313" key="2">
    <source>
        <dbReference type="Proteomes" id="UP000245680"/>
    </source>
</evidence>
<gene>
    <name evidence="1" type="ORF">DKT77_00470</name>
</gene>
<keyword evidence="2" id="KW-1185">Reference proteome</keyword>
<dbReference type="Proteomes" id="UP000245680">
    <property type="component" value="Unassembled WGS sequence"/>
</dbReference>